<reference evidence="2 3" key="1">
    <citation type="submission" date="2020-01" db="EMBL/GenBank/DDBJ databases">
        <title>Identification and distribution of gene clusters putatively required for synthesis of sphingolipid metabolism inhibitors in phylogenetically diverse species of the filamentous fungus Fusarium.</title>
        <authorList>
            <person name="Kim H.-S."/>
            <person name="Busman M."/>
            <person name="Brown D.W."/>
            <person name="Divon H."/>
            <person name="Uhlig S."/>
            <person name="Proctor R.H."/>
        </authorList>
    </citation>
    <scope>NUCLEOTIDE SEQUENCE [LARGE SCALE GENOMIC DNA]</scope>
    <source>
        <strain evidence="2 3">NRRL 20459</strain>
    </source>
</reference>
<sequence length="535" mass="60294">MQAAKDQGNPSKLSGGSHADQRQCDEKWPCCTPCRLANVACSGPPTTMKFVHNGRHGVTPTPTGDLARNFQPTEILPVRQWNSMVHLSSRTEPNGGPSYGLMRLVPQPRSAPTTSADRVSSRWVAQFEKDAIKDLLKTVGYTTLLPRRVAESPALRDVLALFCSTWLNFKRGKAAEGQLIDLNVYAKAIRSLRRAIEEPAQSSSCETLAATMLLERFEVHFDAGRSYHRCVHGRGVYSILVHKGPPKLTDELDVCLALESQSVVQNHCVATGDENFYDTPRWQSFFDQALKSPNMTYEQRQAYRVEALTRQWPLFCQKLHEISQKRCAHDLAEKVLALRDEVSASIAETRAFGEEVLTELRERGSVTKVEDPTFITGASYDFHALYSLRCFGGYFGWVALLNRILFEINKVLGQEDPTLDNEYKNSCRHLWMCFPFVQTVGPLAEVTFCAGLIVTYEGGNDREKAWLLGITRAMDKYRKRLPTEDKALESYILHTPRIITGRCYLPPLTPSLRHVPLRELPPDSAMRLCEENSLL</sequence>
<protein>
    <submittedName>
        <fullName evidence="2">C6 zinc finger domain</fullName>
    </submittedName>
</protein>
<gene>
    <name evidence="2" type="ORF">FALBO_13245</name>
</gene>
<feature type="region of interest" description="Disordered" evidence="1">
    <location>
        <begin position="1"/>
        <end position="24"/>
    </location>
</feature>
<dbReference type="AlphaFoldDB" id="A0A8H4L0Z6"/>
<organism evidence="2 3">
    <name type="scientific">Fusarium albosuccineum</name>
    <dbReference type="NCBI Taxonomy" id="1237068"/>
    <lineage>
        <taxon>Eukaryota</taxon>
        <taxon>Fungi</taxon>
        <taxon>Dikarya</taxon>
        <taxon>Ascomycota</taxon>
        <taxon>Pezizomycotina</taxon>
        <taxon>Sordariomycetes</taxon>
        <taxon>Hypocreomycetidae</taxon>
        <taxon>Hypocreales</taxon>
        <taxon>Nectriaceae</taxon>
        <taxon>Fusarium</taxon>
        <taxon>Fusarium decemcellulare species complex</taxon>
    </lineage>
</organism>
<dbReference type="EMBL" id="JAADYS010002045">
    <property type="protein sequence ID" value="KAF4459986.1"/>
    <property type="molecule type" value="Genomic_DNA"/>
</dbReference>
<dbReference type="PANTHER" id="PTHR38111:SF11">
    <property type="entry name" value="TRANSCRIPTION FACTOR DOMAIN-CONTAINING PROTEIN-RELATED"/>
    <property type="match status" value="1"/>
</dbReference>
<dbReference type="PANTHER" id="PTHR38111">
    <property type="entry name" value="ZN(2)-C6 FUNGAL-TYPE DOMAIN-CONTAINING PROTEIN-RELATED"/>
    <property type="match status" value="1"/>
</dbReference>
<evidence type="ECO:0000313" key="2">
    <source>
        <dbReference type="EMBL" id="KAF4459986.1"/>
    </source>
</evidence>
<accession>A0A8H4L0Z6</accession>
<keyword evidence="3" id="KW-1185">Reference proteome</keyword>
<evidence type="ECO:0000313" key="3">
    <source>
        <dbReference type="Proteomes" id="UP000554235"/>
    </source>
</evidence>
<dbReference type="InterPro" id="IPR053178">
    <property type="entry name" value="Osmoadaptation_assoc"/>
</dbReference>
<evidence type="ECO:0000256" key="1">
    <source>
        <dbReference type="SAM" id="MobiDB-lite"/>
    </source>
</evidence>
<comment type="caution">
    <text evidence="2">The sequence shown here is derived from an EMBL/GenBank/DDBJ whole genome shotgun (WGS) entry which is preliminary data.</text>
</comment>
<proteinExistence type="predicted"/>
<name>A0A8H4L0Z6_9HYPO</name>
<dbReference type="Proteomes" id="UP000554235">
    <property type="component" value="Unassembled WGS sequence"/>
</dbReference>
<dbReference type="OrthoDB" id="5126878at2759"/>